<sequence length="399" mass="44692">MWLPAVLILLAACTPRVSPPSQPTARIVSVSWESLGGFQDDMNLKGLEHALVQSLRYCERSNPRATSFQVDGHTVSLEHMEQTVRLLLKRLREDELSPDALSRDFQLYAYQDPAQPRHNVLLTGYYEPVLEARLQPDPVFRYPLYGPPSDLVQVAMERFPWLQPPSSGPRRLLGRIQGNRLVPYFDRRQIDGQGALKGRGLELAWLKDPVDAFILHVQGSGVLKLADGTTRRIGYAGTNGHPYRSIGAYVIAQGWIPRDQMSLSSLRRFLRDHPERLHEILFHNPSYIFFRWVDEGPLGSLHVPLTPGRSVAADSTYFPDAVPGLLLGRIPLGDGSPRTRPFQRWVVHQDSGGAIRGPHRLDLYCGTGPKAEAVAGRLKHPATLYIVLKKMGPPADEPH</sequence>
<evidence type="ECO:0000313" key="7">
    <source>
        <dbReference type="EMBL" id="SMC27627.1"/>
    </source>
</evidence>
<protein>
    <recommendedName>
        <fullName evidence="2">peptidoglycan lytic exotransglycosylase</fullName>
        <ecNumber evidence="2">4.2.2.n1</ecNumber>
    </recommendedName>
    <alternativeName>
        <fullName evidence="5">Murein hydrolase A</fullName>
    </alternativeName>
</protein>
<dbReference type="RefSeq" id="WP_170920649.1">
    <property type="nucleotide sequence ID" value="NZ_FWXF01000022.1"/>
</dbReference>
<dbReference type="SUPFAM" id="SSF50685">
    <property type="entry name" value="Barwin-like endoglucanases"/>
    <property type="match status" value="1"/>
</dbReference>
<dbReference type="GO" id="GO:0009253">
    <property type="term" value="P:peptidoglycan catabolic process"/>
    <property type="evidence" value="ECO:0007669"/>
    <property type="project" value="TreeGrafter"/>
</dbReference>
<dbReference type="Gene3D" id="2.40.240.50">
    <property type="entry name" value="Barwin-like endoglucanases"/>
    <property type="match status" value="1"/>
</dbReference>
<dbReference type="GO" id="GO:0008933">
    <property type="term" value="F:peptidoglycan lytic transglycosylase activity"/>
    <property type="evidence" value="ECO:0007669"/>
    <property type="project" value="TreeGrafter"/>
</dbReference>
<dbReference type="Pfam" id="PF03562">
    <property type="entry name" value="MltA"/>
    <property type="match status" value="1"/>
</dbReference>
<dbReference type="Proteomes" id="UP000192783">
    <property type="component" value="Unassembled WGS sequence"/>
</dbReference>
<evidence type="ECO:0000259" key="6">
    <source>
        <dbReference type="SMART" id="SM00925"/>
    </source>
</evidence>
<dbReference type="SMART" id="SM00925">
    <property type="entry name" value="MltA"/>
    <property type="match status" value="1"/>
</dbReference>
<dbReference type="InterPro" id="IPR005300">
    <property type="entry name" value="MltA_B"/>
</dbReference>
<dbReference type="AlphaFoldDB" id="A0A1W1XUQ2"/>
<reference evidence="7 8" key="1">
    <citation type="submission" date="2017-04" db="EMBL/GenBank/DDBJ databases">
        <authorList>
            <person name="Afonso C.L."/>
            <person name="Miller P.J."/>
            <person name="Scott M.A."/>
            <person name="Spackman E."/>
            <person name="Goraichik I."/>
            <person name="Dimitrov K.M."/>
            <person name="Suarez D.L."/>
            <person name="Swayne D.E."/>
        </authorList>
    </citation>
    <scope>NUCLEOTIDE SEQUENCE [LARGE SCALE GENOMIC DNA]</scope>
    <source>
        <strain evidence="7 8">DSM 13146</strain>
    </source>
</reference>
<dbReference type="Gene3D" id="2.40.40.10">
    <property type="entry name" value="RlpA-like domain"/>
    <property type="match status" value="1"/>
</dbReference>
<dbReference type="PANTHER" id="PTHR30124:SF0">
    <property type="entry name" value="MEMBRANE-BOUND LYTIC MUREIN TRANSGLYCOSYLASE A"/>
    <property type="match status" value="1"/>
</dbReference>
<keyword evidence="8" id="KW-1185">Reference proteome</keyword>
<evidence type="ECO:0000313" key="8">
    <source>
        <dbReference type="Proteomes" id="UP000192783"/>
    </source>
</evidence>
<keyword evidence="4" id="KW-0961">Cell wall biogenesis/degradation</keyword>
<dbReference type="Pfam" id="PF06725">
    <property type="entry name" value="3D"/>
    <property type="match status" value="1"/>
</dbReference>
<dbReference type="InterPro" id="IPR010611">
    <property type="entry name" value="3D_dom"/>
</dbReference>
<dbReference type="CDD" id="cd14668">
    <property type="entry name" value="mlta_B"/>
    <property type="match status" value="1"/>
</dbReference>
<dbReference type="STRING" id="1121390.SAMN02746041_03022"/>
<dbReference type="EC" id="4.2.2.n1" evidence="2"/>
<proteinExistence type="predicted"/>
<dbReference type="InterPro" id="IPR036908">
    <property type="entry name" value="RlpA-like_sf"/>
</dbReference>
<dbReference type="GO" id="GO:0019867">
    <property type="term" value="C:outer membrane"/>
    <property type="evidence" value="ECO:0007669"/>
    <property type="project" value="InterPro"/>
</dbReference>
<evidence type="ECO:0000256" key="5">
    <source>
        <dbReference type="ARBA" id="ARBA00030918"/>
    </source>
</evidence>
<accession>A0A1W1XUQ2</accession>
<dbReference type="InterPro" id="IPR026044">
    <property type="entry name" value="MltA"/>
</dbReference>
<dbReference type="EMBL" id="FWXF01000022">
    <property type="protein sequence ID" value="SMC27627.1"/>
    <property type="molecule type" value="Genomic_DNA"/>
</dbReference>
<name>A0A1W1XUQ2_9BACT</name>
<evidence type="ECO:0000256" key="2">
    <source>
        <dbReference type="ARBA" id="ARBA00012587"/>
    </source>
</evidence>
<dbReference type="GO" id="GO:0004553">
    <property type="term" value="F:hydrolase activity, hydrolyzing O-glycosyl compounds"/>
    <property type="evidence" value="ECO:0007669"/>
    <property type="project" value="InterPro"/>
</dbReference>
<comment type="catalytic activity">
    <reaction evidence="1">
        <text>Exolytic cleavage of the (1-&gt;4)-beta-glycosidic linkage between N-acetylmuramic acid (MurNAc) and N-acetylglucosamine (GlcNAc) residues in peptidoglycan, from either the reducing or the non-reducing ends of the peptidoglycan chains, with concomitant formation of a 1,6-anhydrobond in the MurNAc residue.</text>
        <dbReference type="EC" id="4.2.2.n1"/>
    </reaction>
</comment>
<keyword evidence="3" id="KW-0456">Lyase</keyword>
<dbReference type="PIRSF" id="PIRSF019422">
    <property type="entry name" value="MltA"/>
    <property type="match status" value="1"/>
</dbReference>
<dbReference type="CDD" id="cd14485">
    <property type="entry name" value="mltA_like_LT_A"/>
    <property type="match status" value="1"/>
</dbReference>
<evidence type="ECO:0000256" key="3">
    <source>
        <dbReference type="ARBA" id="ARBA00023239"/>
    </source>
</evidence>
<dbReference type="PANTHER" id="PTHR30124">
    <property type="entry name" value="MEMBRANE-BOUND LYTIC MUREIN TRANSGLYCOSYLASE A"/>
    <property type="match status" value="1"/>
</dbReference>
<feature type="domain" description="Lytic transglycosylase MltA" evidence="6">
    <location>
        <begin position="129"/>
        <end position="291"/>
    </location>
</feature>
<dbReference type="GO" id="GO:0071555">
    <property type="term" value="P:cell wall organization"/>
    <property type="evidence" value="ECO:0007669"/>
    <property type="project" value="UniProtKB-KW"/>
</dbReference>
<organism evidence="7 8">
    <name type="scientific">Desulfacinum hydrothermale DSM 13146</name>
    <dbReference type="NCBI Taxonomy" id="1121390"/>
    <lineage>
        <taxon>Bacteria</taxon>
        <taxon>Pseudomonadati</taxon>
        <taxon>Thermodesulfobacteriota</taxon>
        <taxon>Syntrophobacteria</taxon>
        <taxon>Syntrophobacterales</taxon>
        <taxon>Syntrophobacteraceae</taxon>
        <taxon>Desulfacinum</taxon>
    </lineage>
</organism>
<gene>
    <name evidence="7" type="ORF">SAMN02746041_03022</name>
</gene>
<dbReference type="GO" id="GO:0009254">
    <property type="term" value="P:peptidoglycan turnover"/>
    <property type="evidence" value="ECO:0007669"/>
    <property type="project" value="InterPro"/>
</dbReference>
<evidence type="ECO:0000256" key="4">
    <source>
        <dbReference type="ARBA" id="ARBA00023316"/>
    </source>
</evidence>
<evidence type="ECO:0000256" key="1">
    <source>
        <dbReference type="ARBA" id="ARBA00001420"/>
    </source>
</evidence>